<evidence type="ECO:0000313" key="2">
    <source>
        <dbReference type="Proteomes" id="UP000594014"/>
    </source>
</evidence>
<sequence>MISREADYAYRIIRALSYKARMPLQQICELEHIPTSYAYKILKKLQKAQLVSIFRGAKGGYELSCDLDEKTFYDVYHAIEGELLLNVCQEAGSFCPNNHADKRCNVHNTLCTMQNEFINIMKKRSLRSAI</sequence>
<evidence type="ECO:0000313" key="1">
    <source>
        <dbReference type="EMBL" id="QOX65309.1"/>
    </source>
</evidence>
<dbReference type="EMBL" id="CP042469">
    <property type="protein sequence ID" value="QOX65309.1"/>
    <property type="molecule type" value="Genomic_DNA"/>
</dbReference>
<reference evidence="1" key="1">
    <citation type="submission" date="2019-08" db="EMBL/GenBank/DDBJ databases">
        <title>Genome sequence of Clostridiales bacterium MT110.</title>
        <authorList>
            <person name="Cao J."/>
        </authorList>
    </citation>
    <scope>NUCLEOTIDE SEQUENCE</scope>
    <source>
        <strain evidence="1">MT110</strain>
    </source>
</reference>
<name>A0ACD1AG50_9FIRM</name>
<proteinExistence type="predicted"/>
<gene>
    <name evidence="1" type="ORF">FRZ06_19100</name>
</gene>
<dbReference type="Proteomes" id="UP000594014">
    <property type="component" value="Chromosome"/>
</dbReference>
<accession>A0ACD1AG50</accession>
<keyword evidence="2" id="KW-1185">Reference proteome</keyword>
<protein>
    <submittedName>
        <fullName evidence="1">Rrf2 family transcriptional regulator</fullName>
    </submittedName>
</protein>
<organism evidence="1 2">
    <name type="scientific">Anoxybacterium hadale</name>
    <dbReference type="NCBI Taxonomy" id="3408580"/>
    <lineage>
        <taxon>Bacteria</taxon>
        <taxon>Bacillati</taxon>
        <taxon>Bacillota</taxon>
        <taxon>Clostridia</taxon>
        <taxon>Peptostreptococcales</taxon>
        <taxon>Anaerovoracaceae</taxon>
        <taxon>Anoxybacterium</taxon>
    </lineage>
</organism>